<dbReference type="GO" id="GO:1904680">
    <property type="term" value="F:peptide transmembrane transporter activity"/>
    <property type="evidence" value="ECO:0007669"/>
    <property type="project" value="TreeGrafter"/>
</dbReference>
<evidence type="ECO:0000256" key="5">
    <source>
        <dbReference type="SAM" id="SignalP"/>
    </source>
</evidence>
<comment type="subcellular location">
    <subcellularLocation>
        <location evidence="1">Periplasm</location>
    </subcellularLocation>
</comment>
<gene>
    <name evidence="7" type="ORF">KO353_13795</name>
</gene>
<feature type="signal peptide" evidence="5">
    <location>
        <begin position="1"/>
        <end position="25"/>
    </location>
</feature>
<reference evidence="7" key="1">
    <citation type="submission" date="2021-06" db="EMBL/GenBank/DDBJ databases">
        <title>Elioraea tepida, sp. nov., a moderately thermophilic aerobic anoxygenic phototrophic bacterium isolated from an alkaline siliceous hot spring mat community in Yellowstone National Park, WY, USA.</title>
        <authorList>
            <person name="Saini M.K."/>
            <person name="Yoshida S."/>
            <person name="Sebastian A."/>
            <person name="Hirose S."/>
            <person name="Hara E."/>
            <person name="Tamaki H."/>
            <person name="Soulier N.T."/>
            <person name="Albert I."/>
            <person name="Hanada S."/>
            <person name="Bryant D.A."/>
            <person name="Tank M."/>
        </authorList>
    </citation>
    <scope>NUCLEOTIDE SEQUENCE</scope>
    <source>
        <strain evidence="7">MS-P2</strain>
    </source>
</reference>
<dbReference type="KEGG" id="elio:KO353_13795"/>
<dbReference type="AlphaFoldDB" id="A0A975U3A8"/>
<proteinExistence type="inferred from homology"/>
<evidence type="ECO:0000256" key="1">
    <source>
        <dbReference type="ARBA" id="ARBA00004418"/>
    </source>
</evidence>
<dbReference type="GO" id="GO:0015833">
    <property type="term" value="P:peptide transport"/>
    <property type="evidence" value="ECO:0007669"/>
    <property type="project" value="TreeGrafter"/>
</dbReference>
<dbReference type="Pfam" id="PF00496">
    <property type="entry name" value="SBP_bac_5"/>
    <property type="match status" value="1"/>
</dbReference>
<protein>
    <submittedName>
        <fullName evidence="7">ABC transporter substrate-binding protein</fullName>
    </submittedName>
</protein>
<dbReference type="Proteomes" id="UP000694001">
    <property type="component" value="Chromosome"/>
</dbReference>
<accession>A0A975U3A8</accession>
<evidence type="ECO:0000259" key="6">
    <source>
        <dbReference type="Pfam" id="PF00496"/>
    </source>
</evidence>
<evidence type="ECO:0000256" key="4">
    <source>
        <dbReference type="ARBA" id="ARBA00022729"/>
    </source>
</evidence>
<dbReference type="InterPro" id="IPR030678">
    <property type="entry name" value="Peptide/Ni-bd"/>
</dbReference>
<feature type="domain" description="Solute-binding protein family 5" evidence="6">
    <location>
        <begin position="72"/>
        <end position="441"/>
    </location>
</feature>
<keyword evidence="8" id="KW-1185">Reference proteome</keyword>
<dbReference type="InterPro" id="IPR039424">
    <property type="entry name" value="SBP_5"/>
</dbReference>
<dbReference type="EMBL" id="CP076448">
    <property type="protein sequence ID" value="QXM24306.1"/>
    <property type="molecule type" value="Genomic_DNA"/>
</dbReference>
<evidence type="ECO:0000313" key="8">
    <source>
        <dbReference type="Proteomes" id="UP000694001"/>
    </source>
</evidence>
<dbReference type="RefSeq" id="WP_218285363.1">
    <property type="nucleotide sequence ID" value="NZ_CP076448.1"/>
</dbReference>
<name>A0A975U3A8_9PROT</name>
<feature type="chain" id="PRO_5036849254" evidence="5">
    <location>
        <begin position="26"/>
        <end position="529"/>
    </location>
</feature>
<organism evidence="7 8">
    <name type="scientific">Elioraea tepida</name>
    <dbReference type="NCBI Taxonomy" id="2843330"/>
    <lineage>
        <taxon>Bacteria</taxon>
        <taxon>Pseudomonadati</taxon>
        <taxon>Pseudomonadota</taxon>
        <taxon>Alphaproteobacteria</taxon>
        <taxon>Acetobacterales</taxon>
        <taxon>Elioraeaceae</taxon>
        <taxon>Elioraea</taxon>
    </lineage>
</organism>
<dbReference type="PIRSF" id="PIRSF002741">
    <property type="entry name" value="MppA"/>
    <property type="match status" value="1"/>
</dbReference>
<evidence type="ECO:0000256" key="2">
    <source>
        <dbReference type="ARBA" id="ARBA00005695"/>
    </source>
</evidence>
<sequence length="529" mass="58156">MTLVSGFRRALIGATMLGGVLACPAAEGQTVTIAVGAPITSIDPHYHNLAPNNAMAEHIFERLVQTDERARPMPGLAESWRAIDDTTWEFRLRSGVKFHNGSDFTADDVAFTIARAPNVPNSPSSFGIYTRAVAEVQVVDPLTVRFRTRSVYPLLPTDLAQIAILDRETHQNAATEDFNSGKVAFGTGPYRFIRYVPGDRIELERNDSHWGPRQPWQRVNYRIVVNDAARTAALLAGDVDLIDQVATTDIARLRADPRVSISEIVGLRIIYLHLDRSRSDGTPFVTGPNGEPLGRNPLDDLRVRRALSLSIDRAAIVERVMEGAAIPAGQFLPEGTFGHVPGLEAPKYDPEAARRLLAEAGFPNGLRVTLHGPSDRYVNDARIIQAIGQMWTRIGIRTTVEPLPWTTFIARAGRQEFSLFLVGWGSATGEASSPLRSLVATFDREKGFGASNRGRYSNKQLDALLERALATVDDAAREKLLQDATRIAIEDVGIIPLHIQKNVWAARRGFTHTARADELTRAMDVAPAR</sequence>
<evidence type="ECO:0000313" key="7">
    <source>
        <dbReference type="EMBL" id="QXM24306.1"/>
    </source>
</evidence>
<keyword evidence="3" id="KW-0813">Transport</keyword>
<comment type="similarity">
    <text evidence="2">Belongs to the bacterial solute-binding protein 5 family.</text>
</comment>
<dbReference type="InterPro" id="IPR000914">
    <property type="entry name" value="SBP_5_dom"/>
</dbReference>
<evidence type="ECO:0000256" key="3">
    <source>
        <dbReference type="ARBA" id="ARBA00022448"/>
    </source>
</evidence>
<dbReference type="CDD" id="cd08498">
    <property type="entry name" value="PBP2_NikA_DppA_OppA_like_2"/>
    <property type="match status" value="1"/>
</dbReference>
<dbReference type="PANTHER" id="PTHR30290:SF9">
    <property type="entry name" value="OLIGOPEPTIDE-BINDING PROTEIN APPA"/>
    <property type="match status" value="1"/>
</dbReference>
<dbReference type="PANTHER" id="PTHR30290">
    <property type="entry name" value="PERIPLASMIC BINDING COMPONENT OF ABC TRANSPORTER"/>
    <property type="match status" value="1"/>
</dbReference>
<keyword evidence="4 5" id="KW-0732">Signal</keyword>